<evidence type="ECO:0000313" key="2">
    <source>
        <dbReference type="EMBL" id="MPR30579.1"/>
    </source>
</evidence>
<evidence type="ECO:0000313" key="3">
    <source>
        <dbReference type="Proteomes" id="UP000403266"/>
    </source>
</evidence>
<evidence type="ECO:0000259" key="1">
    <source>
        <dbReference type="PROSITE" id="PS50164"/>
    </source>
</evidence>
<accession>A0A5N7MVU0</accession>
<dbReference type="Proteomes" id="UP000403266">
    <property type="component" value="Unassembled WGS sequence"/>
</dbReference>
<dbReference type="InterPro" id="IPR000305">
    <property type="entry name" value="GIY-YIG_endonuc"/>
</dbReference>
<organism evidence="2 3">
    <name type="scientific">Microvirga tunisiensis</name>
    <dbReference type="NCBI Taxonomy" id="2108360"/>
    <lineage>
        <taxon>Bacteria</taxon>
        <taxon>Pseudomonadati</taxon>
        <taxon>Pseudomonadota</taxon>
        <taxon>Alphaproteobacteria</taxon>
        <taxon>Hyphomicrobiales</taxon>
        <taxon>Methylobacteriaceae</taxon>
        <taxon>Microvirga</taxon>
    </lineage>
</organism>
<dbReference type="PROSITE" id="PS50164">
    <property type="entry name" value="GIY_YIG"/>
    <property type="match status" value="1"/>
</dbReference>
<dbReference type="InterPro" id="IPR025579">
    <property type="entry name" value="DUF4357"/>
</dbReference>
<feature type="domain" description="GIY-YIG" evidence="1">
    <location>
        <begin position="55"/>
        <end position="134"/>
    </location>
</feature>
<keyword evidence="3" id="KW-1185">Reference proteome</keyword>
<comment type="caution">
    <text evidence="2">The sequence shown here is derived from an EMBL/GenBank/DDBJ whole genome shotgun (WGS) entry which is preliminary data.</text>
</comment>
<dbReference type="EMBL" id="VOSK01000398">
    <property type="protein sequence ID" value="MPR30579.1"/>
    <property type="molecule type" value="Genomic_DNA"/>
</dbReference>
<proteinExistence type="predicted"/>
<protein>
    <submittedName>
        <fullName evidence="2">GIY-YIG nuclease family protein</fullName>
    </submittedName>
</protein>
<gene>
    <name evidence="2" type="ORF">FS320_37690</name>
</gene>
<dbReference type="Pfam" id="PF14267">
    <property type="entry name" value="DUF4357"/>
    <property type="match status" value="1"/>
</dbReference>
<sequence>MITSSGPRGRTIRVFLADGTPTGILTAEIMASWTGKAIVAPRSRLPDLLSRPEVTRTGVYVLSGPDPNDPLRSKVYVGEADSVKARLVQHNADEAKDFFNRVLVIVSKDENLTKAHARFLESRLIALTQAARRATLANGTAPDFTLLAEADTADMEFFVEQISLILPILGFDFAQPQPTISSSAKPESGPTPVFEMNAVGVTARAVETESGFLVLKGSTARAKGNESWDRYRDLRDRLLGEGRLIPSSDPSVLTFVEDVAFASPSAAAAVVYAGNMNGRIAWKVESTGQTYKDYQEAQIQQVANE</sequence>
<dbReference type="OrthoDB" id="2656488at2"/>
<reference evidence="2 3" key="1">
    <citation type="journal article" date="2019" name="Syst. Appl. Microbiol.">
        <title>Microvirga tunisiensis sp. nov., a root nodule symbiotic bacterium isolated from Lupinus micranthus and L. luteus grown in Northern Tunisia.</title>
        <authorList>
            <person name="Msaddak A."/>
            <person name="Rejili M."/>
            <person name="Duran D."/>
            <person name="Mars M."/>
            <person name="Palacios J.M."/>
            <person name="Ruiz-Argueso T."/>
            <person name="Rey L."/>
            <person name="Imperial J."/>
        </authorList>
    </citation>
    <scope>NUCLEOTIDE SEQUENCE [LARGE SCALE GENOMIC DNA]</scope>
    <source>
        <strain evidence="2 3">Lmie10</strain>
    </source>
</reference>
<name>A0A5N7MVU0_9HYPH</name>
<dbReference type="AlphaFoldDB" id="A0A5N7MVU0"/>
<dbReference type="CDD" id="cd10447">
    <property type="entry name" value="GIY-YIG_unchar_2"/>
    <property type="match status" value="1"/>
</dbReference>